<feature type="domain" description="DUF4145" evidence="1">
    <location>
        <begin position="109"/>
        <end position="197"/>
    </location>
</feature>
<reference evidence="2 3" key="1">
    <citation type="journal article" date="2000" name="DNA Res.">
        <title>Complete genome structure of the nitrogen-fixing symbiotic bacterium Mesorhizobium loti.</title>
        <authorList>
            <person name="Kaneko T."/>
            <person name="Nakamura Y."/>
            <person name="Sato S."/>
            <person name="Asamizu E."/>
            <person name="Kato T."/>
            <person name="Sasamoto S."/>
            <person name="Watanabe A."/>
            <person name="Idesawa K."/>
            <person name="Ishikawa A."/>
            <person name="Kawashima K."/>
            <person name="Kimura T."/>
            <person name="Kishida Y."/>
            <person name="Kiyokawa C."/>
            <person name="Kohara M."/>
            <person name="Matsumoto M."/>
            <person name="Matsuno A."/>
            <person name="Mochizuki Y."/>
            <person name="Nakayama S."/>
            <person name="Nakazaki N."/>
            <person name="Shimpo S."/>
            <person name="Sugimoto M."/>
            <person name="Takeuchi C."/>
            <person name="Yamada M."/>
            <person name="Tabata S."/>
        </authorList>
    </citation>
    <scope>NUCLEOTIDE SEQUENCE [LARGE SCALE GENOMIC DNA]</scope>
    <source>
        <strain evidence="3">LMG 29417 / CECT 9101 / MAFF 303099</strain>
    </source>
</reference>
<dbReference type="AlphaFoldDB" id="Q984H8"/>
<protein>
    <submittedName>
        <fullName evidence="2">Mll8000 protein</fullName>
    </submittedName>
</protein>
<dbReference type="EMBL" id="BA000012">
    <property type="protein sequence ID" value="BAB53652.1"/>
    <property type="molecule type" value="Genomic_DNA"/>
</dbReference>
<dbReference type="Proteomes" id="UP000000552">
    <property type="component" value="Chromosome"/>
</dbReference>
<proteinExistence type="predicted"/>
<dbReference type="RefSeq" id="WP_010915278.1">
    <property type="nucleotide sequence ID" value="NC_002678.2"/>
</dbReference>
<evidence type="ECO:0000259" key="1">
    <source>
        <dbReference type="Pfam" id="PF13643"/>
    </source>
</evidence>
<gene>
    <name evidence="2" type="ordered locus">mll8000</name>
</gene>
<name>Q984H8_RHILO</name>
<sequence>MTTFEVKDTAHVAFKIINLRCPHCHHAASFSGFDGCSDLRYNVQAKRHPSGATTNTFDIAGMRRCPNTTCRKLVFVMEDKYGEIESFPPEVIDFDASNLPSDILSSLEEAIRCHAANCYRASALMVRRTLEELCDNKSATGKDLKTRLAALGTVAVIPSELLSAADELRILGNDAAHIEAKDYDSIGKEESEIAIELAKELLKAVYQYTSLVARLTALKKPKQ</sequence>
<evidence type="ECO:0000313" key="2">
    <source>
        <dbReference type="EMBL" id="BAB53652.1"/>
    </source>
</evidence>
<accession>Q984H8</accession>
<dbReference type="Pfam" id="PF13643">
    <property type="entry name" value="DUF4145"/>
    <property type="match status" value="1"/>
</dbReference>
<dbReference type="KEGG" id="mlo:mll8000"/>
<dbReference type="HOGENOM" id="CLU_1239332_0_0_5"/>
<evidence type="ECO:0000313" key="3">
    <source>
        <dbReference type="Proteomes" id="UP000000552"/>
    </source>
</evidence>
<dbReference type="InterPro" id="IPR025285">
    <property type="entry name" value="DUF4145"/>
</dbReference>
<organism evidence="2 3">
    <name type="scientific">Mesorhizobium japonicum (strain LMG 29417 / CECT 9101 / MAFF 303099)</name>
    <name type="common">Mesorhizobium loti (strain MAFF 303099)</name>
    <dbReference type="NCBI Taxonomy" id="266835"/>
    <lineage>
        <taxon>Bacteria</taxon>
        <taxon>Pseudomonadati</taxon>
        <taxon>Pseudomonadota</taxon>
        <taxon>Alphaproteobacteria</taxon>
        <taxon>Hyphomicrobiales</taxon>
        <taxon>Phyllobacteriaceae</taxon>
        <taxon>Mesorhizobium</taxon>
    </lineage>
</organism>